<name>A0A9R1W679_LACSA</name>
<dbReference type="EMBL" id="NBSK02000003">
    <property type="protein sequence ID" value="KAJ0219140.1"/>
    <property type="molecule type" value="Genomic_DNA"/>
</dbReference>
<dbReference type="Proteomes" id="UP000235145">
    <property type="component" value="Unassembled WGS sequence"/>
</dbReference>
<accession>A0A9R1W679</accession>
<dbReference type="AlphaFoldDB" id="A0A9R1W679"/>
<reference evidence="1 2" key="1">
    <citation type="journal article" date="2017" name="Nat. Commun.">
        <title>Genome assembly with in vitro proximity ligation data and whole-genome triplication in lettuce.</title>
        <authorList>
            <person name="Reyes-Chin-Wo S."/>
            <person name="Wang Z."/>
            <person name="Yang X."/>
            <person name="Kozik A."/>
            <person name="Arikit S."/>
            <person name="Song C."/>
            <person name="Xia L."/>
            <person name="Froenicke L."/>
            <person name="Lavelle D.O."/>
            <person name="Truco M.J."/>
            <person name="Xia R."/>
            <person name="Zhu S."/>
            <person name="Xu C."/>
            <person name="Xu H."/>
            <person name="Xu X."/>
            <person name="Cox K."/>
            <person name="Korf I."/>
            <person name="Meyers B.C."/>
            <person name="Michelmore R.W."/>
        </authorList>
    </citation>
    <scope>NUCLEOTIDE SEQUENCE [LARGE SCALE GENOMIC DNA]</scope>
    <source>
        <strain evidence="2">cv. Salinas</strain>
        <tissue evidence="1">Seedlings</tissue>
    </source>
</reference>
<keyword evidence="2" id="KW-1185">Reference proteome</keyword>
<comment type="caution">
    <text evidence="1">The sequence shown here is derived from an EMBL/GenBank/DDBJ whole genome shotgun (WGS) entry which is preliminary data.</text>
</comment>
<gene>
    <name evidence="1" type="ORF">LSAT_V11C300136410</name>
</gene>
<sequence>MKIKLILFVKSVGFVDEDVEQSSHENKICSFSGECRTSSNDANSSSMMSTSYVSNFYMSDPLHDIRPDVPEEFKPRTDEYRFGKFQENHNHDLEDTFHLKSTRTVSYSEKEFSVRVSTMKMGATKAYKLK</sequence>
<protein>
    <submittedName>
        <fullName evidence="1">Uncharacterized protein</fullName>
    </submittedName>
</protein>
<evidence type="ECO:0000313" key="1">
    <source>
        <dbReference type="EMBL" id="KAJ0219140.1"/>
    </source>
</evidence>
<evidence type="ECO:0000313" key="2">
    <source>
        <dbReference type="Proteomes" id="UP000235145"/>
    </source>
</evidence>
<proteinExistence type="predicted"/>
<organism evidence="1 2">
    <name type="scientific">Lactuca sativa</name>
    <name type="common">Garden lettuce</name>
    <dbReference type="NCBI Taxonomy" id="4236"/>
    <lineage>
        <taxon>Eukaryota</taxon>
        <taxon>Viridiplantae</taxon>
        <taxon>Streptophyta</taxon>
        <taxon>Embryophyta</taxon>
        <taxon>Tracheophyta</taxon>
        <taxon>Spermatophyta</taxon>
        <taxon>Magnoliopsida</taxon>
        <taxon>eudicotyledons</taxon>
        <taxon>Gunneridae</taxon>
        <taxon>Pentapetalae</taxon>
        <taxon>asterids</taxon>
        <taxon>campanulids</taxon>
        <taxon>Asterales</taxon>
        <taxon>Asteraceae</taxon>
        <taxon>Cichorioideae</taxon>
        <taxon>Cichorieae</taxon>
        <taxon>Lactucinae</taxon>
        <taxon>Lactuca</taxon>
    </lineage>
</organism>